<accession>A0AC35EYB0</accession>
<reference evidence="2" key="1">
    <citation type="submission" date="2022-11" db="UniProtKB">
        <authorList>
            <consortium name="WormBaseParasite"/>
        </authorList>
    </citation>
    <scope>IDENTIFICATION</scope>
</reference>
<evidence type="ECO:0000313" key="1">
    <source>
        <dbReference type="Proteomes" id="UP000887580"/>
    </source>
</evidence>
<protein>
    <submittedName>
        <fullName evidence="2">Uncharacterized protein</fullName>
    </submittedName>
</protein>
<dbReference type="WBParaSite" id="PS1159_v2.g11915.t3">
    <property type="protein sequence ID" value="PS1159_v2.g11915.t3"/>
    <property type="gene ID" value="PS1159_v2.g11915"/>
</dbReference>
<organism evidence="1 2">
    <name type="scientific">Panagrolaimus sp. PS1159</name>
    <dbReference type="NCBI Taxonomy" id="55785"/>
    <lineage>
        <taxon>Eukaryota</taxon>
        <taxon>Metazoa</taxon>
        <taxon>Ecdysozoa</taxon>
        <taxon>Nematoda</taxon>
        <taxon>Chromadorea</taxon>
        <taxon>Rhabditida</taxon>
        <taxon>Tylenchina</taxon>
        <taxon>Panagrolaimomorpha</taxon>
        <taxon>Panagrolaimoidea</taxon>
        <taxon>Panagrolaimidae</taxon>
        <taxon>Panagrolaimus</taxon>
    </lineage>
</organism>
<sequence length="410" mass="47154">MEEPSKIKDEGNKKIFEPCLVCGTLTTGVHFQGNKKIFEPCLVCGTSTTGVHFQVNCCRACSAFFRRSVRSKISYRCQRGVGSCDVTIRSIGKAPCRFCRLKKCVQVGMRIQKDEKEKGIEEKTTNALTPINSNNNRDVTRVGKVHEKIKMVFERKGLAIAVEANINLTKSFGESLSKLLEFSKPKAPLSVLTDFSDEKKNEHFEIFLIKIAEMLSQFEYFAALEVEEKFLLFKRFWQIFHILERCYQSALHFGDSDLDDTRVCIGSEYYVNLSTASKSFLSDERRQDGNIFVLPFFDKLLLLLRPFKKASITLFEFAYICQITLWSCYDIVELNLSTQKLAEDLIGRVSGDLHEYFVREMRMVNYAARQAELFRLVQIAEYIARDKKQLIAANQIFKFVEHDFSFATSL</sequence>
<name>A0AC35EYB0_9BILA</name>
<dbReference type="Proteomes" id="UP000887580">
    <property type="component" value="Unplaced"/>
</dbReference>
<proteinExistence type="predicted"/>
<evidence type="ECO:0000313" key="2">
    <source>
        <dbReference type="WBParaSite" id="PS1159_v2.g11915.t3"/>
    </source>
</evidence>